<gene>
    <name evidence="2" type="ORF">CPLU01_13136</name>
</gene>
<dbReference type="AlphaFoldDB" id="A0A8H6JTS8"/>
<feature type="compositionally biased region" description="Polar residues" evidence="1">
    <location>
        <begin position="218"/>
        <end position="236"/>
    </location>
</feature>
<sequence>MARALADGEPAVAGQSGWWIEARAVFGGRALQRRRKDRSKWIEEASRVETQSGAARGSSSSRYLPSSASETPILVCPALSSLASEHLSSQRHHRSALPLVTVGTGSRHIFLVEETPAKFGGQRLGFAAPSKHPPLNIPATGRPQLHDTSSQPPPEPITTSIRASSRPAIVASACFSLRRHLGSAHLIHLEQSPVPRTPSSLDNYTYRAANGIPRHSTQHTAPESQHSEAKQSTAQHVTAAPVTAAPVTPNLPAFFWCAPSRFVPAGRLQRQISLSNPSNGSNPPVRSGTSALSGPRLVVQSLSRCLLQQAQHALRQLLDQSGPPHPLPPCRFNGIPAALLVFARLPSSVAPIPTTTLPLVSPSLVDAPAARHCSILVGPSGSAVTNAPRLLFTSQDPPRATQPFRVASLDDHPSSRGIPSPPTPPLLSSLPRFTPPPLPLPPSDLPDDGPAATARTPEPALSSACFSPAQSSNRFPGE</sequence>
<evidence type="ECO:0000256" key="1">
    <source>
        <dbReference type="SAM" id="MobiDB-lite"/>
    </source>
</evidence>
<feature type="compositionally biased region" description="Pro residues" evidence="1">
    <location>
        <begin position="433"/>
        <end position="444"/>
    </location>
</feature>
<accession>A0A8H6JTS8</accession>
<dbReference type="Proteomes" id="UP000654918">
    <property type="component" value="Unassembled WGS sequence"/>
</dbReference>
<feature type="region of interest" description="Disordered" evidence="1">
    <location>
        <begin position="130"/>
        <end position="160"/>
    </location>
</feature>
<protein>
    <submittedName>
        <fullName evidence="2">Uncharacterized protein</fullName>
    </submittedName>
</protein>
<keyword evidence="3" id="KW-1185">Reference proteome</keyword>
<feature type="region of interest" description="Disordered" evidence="1">
    <location>
        <begin position="214"/>
        <end position="238"/>
    </location>
</feature>
<comment type="caution">
    <text evidence="2">The sequence shown here is derived from an EMBL/GenBank/DDBJ whole genome shotgun (WGS) entry which is preliminary data.</text>
</comment>
<evidence type="ECO:0000313" key="2">
    <source>
        <dbReference type="EMBL" id="KAF6819040.1"/>
    </source>
</evidence>
<proteinExistence type="predicted"/>
<organism evidence="2 3">
    <name type="scientific">Colletotrichum plurivorum</name>
    <dbReference type="NCBI Taxonomy" id="2175906"/>
    <lineage>
        <taxon>Eukaryota</taxon>
        <taxon>Fungi</taxon>
        <taxon>Dikarya</taxon>
        <taxon>Ascomycota</taxon>
        <taxon>Pezizomycotina</taxon>
        <taxon>Sordariomycetes</taxon>
        <taxon>Hypocreomycetidae</taxon>
        <taxon>Glomerellales</taxon>
        <taxon>Glomerellaceae</taxon>
        <taxon>Colletotrichum</taxon>
        <taxon>Colletotrichum orchidearum species complex</taxon>
    </lineage>
</organism>
<reference evidence="2" key="1">
    <citation type="journal article" date="2020" name="Phytopathology">
        <title>Genome Sequence Resources of Colletotrichum truncatum, C. plurivorum, C. musicola, and C. sojae: Four Species Pathogenic to Soybean (Glycine max).</title>
        <authorList>
            <person name="Rogerio F."/>
            <person name="Boufleur T.R."/>
            <person name="Ciampi-Guillardi M."/>
            <person name="Sukno S.A."/>
            <person name="Thon M.R."/>
            <person name="Massola Junior N.S."/>
            <person name="Baroncelli R."/>
        </authorList>
    </citation>
    <scope>NUCLEOTIDE SEQUENCE</scope>
    <source>
        <strain evidence="2">LFN00145</strain>
    </source>
</reference>
<evidence type="ECO:0000313" key="3">
    <source>
        <dbReference type="Proteomes" id="UP000654918"/>
    </source>
</evidence>
<feature type="compositionally biased region" description="Polar residues" evidence="1">
    <location>
        <begin position="464"/>
        <end position="478"/>
    </location>
</feature>
<name>A0A8H6JTS8_9PEZI</name>
<dbReference type="EMBL" id="WIGO01000292">
    <property type="protein sequence ID" value="KAF6819040.1"/>
    <property type="molecule type" value="Genomic_DNA"/>
</dbReference>
<feature type="region of interest" description="Disordered" evidence="1">
    <location>
        <begin position="273"/>
        <end position="292"/>
    </location>
</feature>
<feature type="compositionally biased region" description="Low complexity" evidence="1">
    <location>
        <begin position="275"/>
        <end position="284"/>
    </location>
</feature>
<feature type="region of interest" description="Disordered" evidence="1">
    <location>
        <begin position="393"/>
        <end position="478"/>
    </location>
</feature>